<feature type="transmembrane region" description="Helical" evidence="7">
    <location>
        <begin position="375"/>
        <end position="396"/>
    </location>
</feature>
<protein>
    <submittedName>
        <fullName evidence="9">MFS transporter</fullName>
    </submittedName>
</protein>
<keyword evidence="4 7" id="KW-0812">Transmembrane</keyword>
<organism evidence="9 10">
    <name type="scientific">Angustibacter luteus</name>
    <dbReference type="NCBI Taxonomy" id="658456"/>
    <lineage>
        <taxon>Bacteria</taxon>
        <taxon>Bacillati</taxon>
        <taxon>Actinomycetota</taxon>
        <taxon>Actinomycetes</taxon>
        <taxon>Kineosporiales</taxon>
        <taxon>Kineosporiaceae</taxon>
    </lineage>
</organism>
<evidence type="ECO:0000256" key="2">
    <source>
        <dbReference type="ARBA" id="ARBA00022448"/>
    </source>
</evidence>
<gene>
    <name evidence="9" type="ORF">ACFQDO_05580</name>
</gene>
<dbReference type="EMBL" id="JBHSRD010000003">
    <property type="protein sequence ID" value="MFC6006597.1"/>
    <property type="molecule type" value="Genomic_DNA"/>
</dbReference>
<feature type="domain" description="Major facilitator superfamily (MFS) profile" evidence="8">
    <location>
        <begin position="1"/>
        <end position="399"/>
    </location>
</feature>
<feature type="transmembrane region" description="Helical" evidence="7">
    <location>
        <begin position="47"/>
        <end position="68"/>
    </location>
</feature>
<dbReference type="RefSeq" id="WP_345718076.1">
    <property type="nucleotide sequence ID" value="NZ_BAABFP010000008.1"/>
</dbReference>
<keyword evidence="3" id="KW-1003">Cell membrane</keyword>
<dbReference type="PANTHER" id="PTHR23513">
    <property type="entry name" value="INTEGRAL MEMBRANE EFFLUX PROTEIN-RELATED"/>
    <property type="match status" value="1"/>
</dbReference>
<feature type="transmembrane region" description="Helical" evidence="7">
    <location>
        <begin position="259"/>
        <end position="278"/>
    </location>
</feature>
<keyword evidence="10" id="KW-1185">Reference proteome</keyword>
<dbReference type="Gene3D" id="1.20.1250.20">
    <property type="entry name" value="MFS general substrate transporter like domains"/>
    <property type="match status" value="1"/>
</dbReference>
<evidence type="ECO:0000259" key="8">
    <source>
        <dbReference type="PROSITE" id="PS50850"/>
    </source>
</evidence>
<feature type="transmembrane region" description="Helical" evidence="7">
    <location>
        <begin position="223"/>
        <end position="247"/>
    </location>
</feature>
<feature type="transmembrane region" description="Helical" evidence="7">
    <location>
        <begin position="80"/>
        <end position="100"/>
    </location>
</feature>
<proteinExistence type="predicted"/>
<dbReference type="InterPro" id="IPR010290">
    <property type="entry name" value="TM_effector"/>
</dbReference>
<evidence type="ECO:0000313" key="9">
    <source>
        <dbReference type="EMBL" id="MFC6006597.1"/>
    </source>
</evidence>
<comment type="subcellular location">
    <subcellularLocation>
        <location evidence="1">Cell membrane</location>
        <topology evidence="1">Multi-pass membrane protein</topology>
    </subcellularLocation>
</comment>
<dbReference type="PANTHER" id="PTHR23513:SF11">
    <property type="entry name" value="STAPHYLOFERRIN A TRANSPORTER"/>
    <property type="match status" value="1"/>
</dbReference>
<evidence type="ECO:0000256" key="1">
    <source>
        <dbReference type="ARBA" id="ARBA00004651"/>
    </source>
</evidence>
<dbReference type="SUPFAM" id="SSF103473">
    <property type="entry name" value="MFS general substrate transporter"/>
    <property type="match status" value="1"/>
</dbReference>
<reference evidence="10" key="1">
    <citation type="journal article" date="2019" name="Int. J. Syst. Evol. Microbiol.">
        <title>The Global Catalogue of Microorganisms (GCM) 10K type strain sequencing project: providing services to taxonomists for standard genome sequencing and annotation.</title>
        <authorList>
            <consortium name="The Broad Institute Genomics Platform"/>
            <consortium name="The Broad Institute Genome Sequencing Center for Infectious Disease"/>
            <person name="Wu L."/>
            <person name="Ma J."/>
        </authorList>
    </citation>
    <scope>NUCLEOTIDE SEQUENCE [LARGE SCALE GENOMIC DNA]</scope>
    <source>
        <strain evidence="10">KACC 14249</strain>
    </source>
</reference>
<evidence type="ECO:0000256" key="4">
    <source>
        <dbReference type="ARBA" id="ARBA00022692"/>
    </source>
</evidence>
<evidence type="ECO:0000256" key="3">
    <source>
        <dbReference type="ARBA" id="ARBA00022475"/>
    </source>
</evidence>
<feature type="transmembrane region" description="Helical" evidence="7">
    <location>
        <begin position="285"/>
        <end position="305"/>
    </location>
</feature>
<dbReference type="Pfam" id="PF05977">
    <property type="entry name" value="MFS_3"/>
    <property type="match status" value="1"/>
</dbReference>
<feature type="transmembrane region" description="Helical" evidence="7">
    <location>
        <begin position="174"/>
        <end position="192"/>
    </location>
</feature>
<keyword evidence="2" id="KW-0813">Transport</keyword>
<evidence type="ECO:0000256" key="7">
    <source>
        <dbReference type="SAM" id="Phobius"/>
    </source>
</evidence>
<keyword evidence="6 7" id="KW-0472">Membrane</keyword>
<dbReference type="PROSITE" id="PS50850">
    <property type="entry name" value="MFS"/>
    <property type="match status" value="1"/>
</dbReference>
<keyword evidence="5 7" id="KW-1133">Transmembrane helix</keyword>
<evidence type="ECO:0000313" key="10">
    <source>
        <dbReference type="Proteomes" id="UP001596189"/>
    </source>
</evidence>
<name>A0ABW1JCG8_9ACTN</name>
<dbReference type="InterPro" id="IPR020846">
    <property type="entry name" value="MFS_dom"/>
</dbReference>
<evidence type="ECO:0000256" key="6">
    <source>
        <dbReference type="ARBA" id="ARBA00023136"/>
    </source>
</evidence>
<feature type="transmembrane region" description="Helical" evidence="7">
    <location>
        <begin position="345"/>
        <end position="369"/>
    </location>
</feature>
<accession>A0ABW1JCG8</accession>
<comment type="caution">
    <text evidence="9">The sequence shown here is derived from an EMBL/GenBank/DDBJ whole genome shotgun (WGS) entry which is preliminary data.</text>
</comment>
<sequence length="441" mass="46597">MSPTFRALRTFNYRVWATGAIVSNVGTWMQRVAQDWLVLTVLTDHSAVAVGITTGLQFAPMLLLAPFAGLLADRLPKRRLLIGTQAAMGLVGLVAGVLVVTGSIQLWHAYALAFALGIAAAIDSPARQAFVSEMVPREDLSNAVGLNSASFHAARIIGPGVAGLLIAWVGTGPVFLINAVTFLAVIGSLLRMRVSELTPADRAPRGKGQLREGLRYVKRRPDLVLIMSIVCLVGTFGLNFQMTTAIMATGAFGKGSGEYGLLGSIMAIGSLAGALLAARRERPRLRLVIGATLAFGVFASISSLMPTYGLFALSLIPVGLSSLTLMTSANATVQLSVAPHMRGRVMALYMAIFMGGTPIGAPIIGWIGSALGPRWTIGFGGLVSIVTALVALAYVVRKRDLRVTYRLDRTPHLLVQPAGPERELARARMAADQAADTRSAA</sequence>
<dbReference type="CDD" id="cd06173">
    <property type="entry name" value="MFS_MefA_like"/>
    <property type="match status" value="1"/>
</dbReference>
<feature type="transmembrane region" description="Helical" evidence="7">
    <location>
        <begin position="311"/>
        <end position="333"/>
    </location>
</feature>
<dbReference type="Proteomes" id="UP001596189">
    <property type="component" value="Unassembled WGS sequence"/>
</dbReference>
<dbReference type="InterPro" id="IPR036259">
    <property type="entry name" value="MFS_trans_sf"/>
</dbReference>
<evidence type="ECO:0000256" key="5">
    <source>
        <dbReference type="ARBA" id="ARBA00022989"/>
    </source>
</evidence>